<organism evidence="2 3">
    <name type="scientific">Ziziphus jujuba var. spinosa</name>
    <dbReference type="NCBI Taxonomy" id="714518"/>
    <lineage>
        <taxon>Eukaryota</taxon>
        <taxon>Viridiplantae</taxon>
        <taxon>Streptophyta</taxon>
        <taxon>Embryophyta</taxon>
        <taxon>Tracheophyta</taxon>
        <taxon>Spermatophyta</taxon>
        <taxon>Magnoliopsida</taxon>
        <taxon>eudicotyledons</taxon>
        <taxon>Gunneridae</taxon>
        <taxon>Pentapetalae</taxon>
        <taxon>rosids</taxon>
        <taxon>fabids</taxon>
        <taxon>Rosales</taxon>
        <taxon>Rhamnaceae</taxon>
        <taxon>Paliureae</taxon>
        <taxon>Ziziphus</taxon>
    </lineage>
</organism>
<feature type="compositionally biased region" description="Basic and acidic residues" evidence="1">
    <location>
        <begin position="1"/>
        <end position="18"/>
    </location>
</feature>
<evidence type="ECO:0000256" key="1">
    <source>
        <dbReference type="SAM" id="MobiDB-lite"/>
    </source>
</evidence>
<feature type="compositionally biased region" description="Basic and acidic residues" evidence="1">
    <location>
        <begin position="32"/>
        <end position="57"/>
    </location>
</feature>
<comment type="caution">
    <text evidence="2">The sequence shown here is derived from an EMBL/GenBank/DDBJ whole genome shotgun (WGS) entry which is preliminary data.</text>
</comment>
<evidence type="ECO:0000313" key="2">
    <source>
        <dbReference type="EMBL" id="KAH7514290.1"/>
    </source>
</evidence>
<sequence length="156" mass="17840">MSLIRETKTAYVKAEDGGGSRGKKHYRRRGTCKWESKEKRGGANEYQSRRGEEEKRPGMNVHHPLWPMPEVVDIGDPMTKVMVGTVENRLFKPLNEVMRRQLDPIWHSLGKKTNSLFPTWKTPGGNSWITLSGKMQLLKRVCKGKRLSDCLPHLVG</sequence>
<evidence type="ECO:0000313" key="3">
    <source>
        <dbReference type="Proteomes" id="UP000813462"/>
    </source>
</evidence>
<name>A0A978UHK9_ZIZJJ</name>
<accession>A0A978UHK9</accession>
<reference evidence="2" key="1">
    <citation type="journal article" date="2021" name="Front. Plant Sci.">
        <title>Chromosome-Scale Genome Assembly for Chinese Sour Jujube and Insights Into Its Genome Evolution and Domestication Signature.</title>
        <authorList>
            <person name="Shen L.-Y."/>
            <person name="Luo H."/>
            <person name="Wang X.-L."/>
            <person name="Wang X.-M."/>
            <person name="Qiu X.-J."/>
            <person name="Liu H."/>
            <person name="Zhou S.-S."/>
            <person name="Jia K.-H."/>
            <person name="Nie S."/>
            <person name="Bao Y.-T."/>
            <person name="Zhang R.-G."/>
            <person name="Yun Q.-Z."/>
            <person name="Chai Y.-H."/>
            <person name="Lu J.-Y."/>
            <person name="Li Y."/>
            <person name="Zhao S.-W."/>
            <person name="Mao J.-F."/>
            <person name="Jia S.-G."/>
            <person name="Mao Y.-M."/>
        </authorList>
    </citation>
    <scope>NUCLEOTIDE SEQUENCE</scope>
    <source>
        <strain evidence="2">AT0</strain>
        <tissue evidence="2">Leaf</tissue>
    </source>
</reference>
<dbReference type="EMBL" id="JAEACU010000011">
    <property type="protein sequence ID" value="KAH7514290.1"/>
    <property type="molecule type" value="Genomic_DNA"/>
</dbReference>
<gene>
    <name evidence="2" type="ORF">FEM48_Zijuj11G0072900</name>
</gene>
<dbReference type="AlphaFoldDB" id="A0A978UHK9"/>
<feature type="compositionally biased region" description="Basic residues" evidence="1">
    <location>
        <begin position="21"/>
        <end position="31"/>
    </location>
</feature>
<feature type="region of interest" description="Disordered" evidence="1">
    <location>
        <begin position="1"/>
        <end position="62"/>
    </location>
</feature>
<protein>
    <submittedName>
        <fullName evidence="2">Uncharacterized protein</fullName>
    </submittedName>
</protein>
<dbReference type="Proteomes" id="UP000813462">
    <property type="component" value="Unassembled WGS sequence"/>
</dbReference>
<proteinExistence type="predicted"/>